<dbReference type="AlphaFoldDB" id="A0A068UIQ0"/>
<sequence length="203" mass="22214">MNHNSTAAEVVENPSLAPEKAVEPNQTVPASDSNATSNNNISLDRIEGRNIAPVSVGNDILDSSLSNTSDALQPSDSPSSMDKDATNALQKTSIPAFLKTDLAPSVNYSSRNAIPKVKDSPEDAVVSLSKMNDMLLQSLTSYHSMRPLWSKGTDQELILARSLIEEAPSVQNEPKLNQFAPLYRNFSMFRRQVMEILLATVYY</sequence>
<evidence type="ECO:0000313" key="2">
    <source>
        <dbReference type="EMBL" id="CDP08147.1"/>
    </source>
</evidence>
<feature type="region of interest" description="Disordered" evidence="1">
    <location>
        <begin position="1"/>
        <end position="48"/>
    </location>
</feature>
<accession>A0A068UIQ0</accession>
<protein>
    <submittedName>
        <fullName evidence="2">Uncharacterized protein</fullName>
    </submittedName>
</protein>
<reference evidence="3" key="1">
    <citation type="journal article" date="2014" name="Science">
        <title>The coffee genome provides insight into the convergent evolution of caffeine biosynthesis.</title>
        <authorList>
            <person name="Denoeud F."/>
            <person name="Carretero-Paulet L."/>
            <person name="Dereeper A."/>
            <person name="Droc G."/>
            <person name="Guyot R."/>
            <person name="Pietrella M."/>
            <person name="Zheng C."/>
            <person name="Alberti A."/>
            <person name="Anthony F."/>
            <person name="Aprea G."/>
            <person name="Aury J.M."/>
            <person name="Bento P."/>
            <person name="Bernard M."/>
            <person name="Bocs S."/>
            <person name="Campa C."/>
            <person name="Cenci A."/>
            <person name="Combes M.C."/>
            <person name="Crouzillat D."/>
            <person name="Da Silva C."/>
            <person name="Daddiego L."/>
            <person name="De Bellis F."/>
            <person name="Dussert S."/>
            <person name="Garsmeur O."/>
            <person name="Gayraud T."/>
            <person name="Guignon V."/>
            <person name="Jahn K."/>
            <person name="Jamilloux V."/>
            <person name="Joet T."/>
            <person name="Labadie K."/>
            <person name="Lan T."/>
            <person name="Leclercq J."/>
            <person name="Lepelley M."/>
            <person name="Leroy T."/>
            <person name="Li L.T."/>
            <person name="Librado P."/>
            <person name="Lopez L."/>
            <person name="Munoz A."/>
            <person name="Noel B."/>
            <person name="Pallavicini A."/>
            <person name="Perrotta G."/>
            <person name="Poncet V."/>
            <person name="Pot D."/>
            <person name="Priyono X."/>
            <person name="Rigoreau M."/>
            <person name="Rouard M."/>
            <person name="Rozas J."/>
            <person name="Tranchant-Dubreuil C."/>
            <person name="VanBuren R."/>
            <person name="Zhang Q."/>
            <person name="Andrade A.C."/>
            <person name="Argout X."/>
            <person name="Bertrand B."/>
            <person name="de Kochko A."/>
            <person name="Graziosi G."/>
            <person name="Henry R.J."/>
            <person name="Jayarama X."/>
            <person name="Ming R."/>
            <person name="Nagai C."/>
            <person name="Rounsley S."/>
            <person name="Sankoff D."/>
            <person name="Giuliano G."/>
            <person name="Albert V.A."/>
            <person name="Wincker P."/>
            <person name="Lashermes P."/>
        </authorList>
    </citation>
    <scope>NUCLEOTIDE SEQUENCE [LARGE SCALE GENOMIC DNA]</scope>
    <source>
        <strain evidence="3">cv. DH200-94</strain>
    </source>
</reference>
<feature type="compositionally biased region" description="Polar residues" evidence="1">
    <location>
        <begin position="65"/>
        <end position="80"/>
    </location>
</feature>
<organism evidence="2 3">
    <name type="scientific">Coffea canephora</name>
    <name type="common">Robusta coffee</name>
    <dbReference type="NCBI Taxonomy" id="49390"/>
    <lineage>
        <taxon>Eukaryota</taxon>
        <taxon>Viridiplantae</taxon>
        <taxon>Streptophyta</taxon>
        <taxon>Embryophyta</taxon>
        <taxon>Tracheophyta</taxon>
        <taxon>Spermatophyta</taxon>
        <taxon>Magnoliopsida</taxon>
        <taxon>eudicotyledons</taxon>
        <taxon>Gunneridae</taxon>
        <taxon>Pentapetalae</taxon>
        <taxon>asterids</taxon>
        <taxon>lamiids</taxon>
        <taxon>Gentianales</taxon>
        <taxon>Rubiaceae</taxon>
        <taxon>Ixoroideae</taxon>
        <taxon>Gardenieae complex</taxon>
        <taxon>Bertiereae - Coffeeae clade</taxon>
        <taxon>Coffeeae</taxon>
        <taxon>Coffea</taxon>
    </lineage>
</organism>
<dbReference type="Proteomes" id="UP000295252">
    <property type="component" value="Chromosome X"/>
</dbReference>
<dbReference type="Gramene" id="CDP08147">
    <property type="protein sequence ID" value="CDP08147"/>
    <property type="gene ID" value="GSCOC_T00026889001"/>
</dbReference>
<evidence type="ECO:0000256" key="1">
    <source>
        <dbReference type="SAM" id="MobiDB-lite"/>
    </source>
</evidence>
<evidence type="ECO:0000313" key="3">
    <source>
        <dbReference type="Proteomes" id="UP000295252"/>
    </source>
</evidence>
<dbReference type="STRING" id="49390.A0A068UIQ0"/>
<dbReference type="InParanoid" id="A0A068UIQ0"/>
<keyword evidence="3" id="KW-1185">Reference proteome</keyword>
<dbReference type="EMBL" id="HG739115">
    <property type="protein sequence ID" value="CDP08147.1"/>
    <property type="molecule type" value="Genomic_DNA"/>
</dbReference>
<feature type="compositionally biased region" description="Polar residues" evidence="1">
    <location>
        <begin position="24"/>
        <end position="42"/>
    </location>
</feature>
<name>A0A068UIQ0_COFCA</name>
<gene>
    <name evidence="2" type="ORF">GSCOC_T00026889001</name>
</gene>
<feature type="region of interest" description="Disordered" evidence="1">
    <location>
        <begin position="65"/>
        <end position="85"/>
    </location>
</feature>
<proteinExistence type="predicted"/>
<dbReference type="PhylomeDB" id="A0A068UIQ0"/>